<feature type="compositionally biased region" description="Polar residues" evidence="1">
    <location>
        <begin position="1"/>
        <end position="18"/>
    </location>
</feature>
<dbReference type="RefSeq" id="WP_095609574.1">
    <property type="nucleotide sequence ID" value="NZ_NMPM01000005.1"/>
</dbReference>
<feature type="region of interest" description="Disordered" evidence="1">
    <location>
        <begin position="1"/>
        <end position="75"/>
    </location>
</feature>
<keyword evidence="4" id="KW-1185">Reference proteome</keyword>
<comment type="caution">
    <text evidence="2">The sequence shown here is derived from an EMBL/GenBank/DDBJ whole genome shotgun (WGS) entry which is preliminary data.</text>
</comment>
<evidence type="ECO:0000313" key="3">
    <source>
        <dbReference type="EMBL" id="PVY75497.1"/>
    </source>
</evidence>
<keyword evidence="2" id="KW-0282">Flagellum</keyword>
<evidence type="ECO:0000313" key="5">
    <source>
        <dbReference type="Proteomes" id="UP000245887"/>
    </source>
</evidence>
<dbReference type="InterPro" id="IPR005186">
    <property type="entry name" value="FlaG"/>
</dbReference>
<gene>
    <name evidence="3" type="ORF">C8D92_107220</name>
    <name evidence="2" type="ORF">CF392_00820</name>
</gene>
<feature type="compositionally biased region" description="Basic and acidic residues" evidence="1">
    <location>
        <begin position="62"/>
        <end position="75"/>
    </location>
</feature>
<keyword evidence="2" id="KW-0966">Cell projection</keyword>
<dbReference type="EMBL" id="NMPM01000005">
    <property type="protein sequence ID" value="PAV27388.1"/>
    <property type="molecule type" value="Genomic_DNA"/>
</dbReference>
<evidence type="ECO:0000256" key="1">
    <source>
        <dbReference type="SAM" id="MobiDB-lite"/>
    </source>
</evidence>
<dbReference type="EMBL" id="QEKQ01000007">
    <property type="protein sequence ID" value="PVY75497.1"/>
    <property type="molecule type" value="Genomic_DNA"/>
</dbReference>
<feature type="compositionally biased region" description="Polar residues" evidence="1">
    <location>
        <begin position="49"/>
        <end position="58"/>
    </location>
</feature>
<reference evidence="2 4" key="1">
    <citation type="submission" date="2017-07" db="EMBL/GenBank/DDBJ databases">
        <title>Tamlnaduibacter salinus (Mi-7) genome sequencing.</title>
        <authorList>
            <person name="Verma A."/>
            <person name="Krishnamurthi S."/>
        </authorList>
    </citation>
    <scope>NUCLEOTIDE SEQUENCE [LARGE SCALE GENOMIC DNA]</scope>
    <source>
        <strain evidence="2 4">Mi-7</strain>
    </source>
</reference>
<dbReference type="OrthoDB" id="5741693at2"/>
<name>A0A2A2I7L3_9GAMM</name>
<dbReference type="PANTHER" id="PTHR37166:SF1">
    <property type="entry name" value="PROTEIN FLAG"/>
    <property type="match status" value="1"/>
</dbReference>
<dbReference type="PANTHER" id="PTHR37166">
    <property type="entry name" value="PROTEIN FLAG"/>
    <property type="match status" value="1"/>
</dbReference>
<dbReference type="InterPro" id="IPR035924">
    <property type="entry name" value="FlaG-like_sf"/>
</dbReference>
<evidence type="ECO:0000313" key="4">
    <source>
        <dbReference type="Proteomes" id="UP000218332"/>
    </source>
</evidence>
<proteinExistence type="predicted"/>
<dbReference type="Proteomes" id="UP000218332">
    <property type="component" value="Unassembled WGS sequence"/>
</dbReference>
<dbReference type="Gene3D" id="3.30.160.170">
    <property type="entry name" value="FlaG-like"/>
    <property type="match status" value="1"/>
</dbReference>
<dbReference type="AlphaFoldDB" id="A0A2A2I7L3"/>
<sequence length="147" mass="15968">MSDVNLNSPDLKLVQNNGPVPARANASPLTAEGQKTSAPTATSAGSTSQPVSPQSSEAAPSKAERLNQKNEKQEEALNEAVTQLNDFVQTVQRDLEFEVDRESGETVVKVIDQETDEVVRQIPDELAMRLAESLQQDEPLTLLDIKV</sequence>
<dbReference type="SUPFAM" id="SSF160214">
    <property type="entry name" value="FlaG-like"/>
    <property type="match status" value="1"/>
</dbReference>
<protein>
    <submittedName>
        <fullName evidence="2">Flagellar biosynthesis protein FlaG</fullName>
    </submittedName>
    <submittedName>
        <fullName evidence="3">Flagellar protein FlaG</fullName>
    </submittedName>
</protein>
<dbReference type="Proteomes" id="UP000245887">
    <property type="component" value="Unassembled WGS sequence"/>
</dbReference>
<organism evidence="2 4">
    <name type="scientific">Tamilnaduibacter salinus</name>
    <dbReference type="NCBI Taxonomy" id="1484056"/>
    <lineage>
        <taxon>Bacteria</taxon>
        <taxon>Pseudomonadati</taxon>
        <taxon>Pseudomonadota</taxon>
        <taxon>Gammaproteobacteria</taxon>
        <taxon>Pseudomonadales</taxon>
        <taxon>Marinobacteraceae</taxon>
        <taxon>Tamilnaduibacter</taxon>
    </lineage>
</organism>
<evidence type="ECO:0000313" key="2">
    <source>
        <dbReference type="EMBL" id="PAV27388.1"/>
    </source>
</evidence>
<keyword evidence="2" id="KW-0969">Cilium</keyword>
<feature type="compositionally biased region" description="Low complexity" evidence="1">
    <location>
        <begin position="36"/>
        <end position="48"/>
    </location>
</feature>
<accession>A0A2A2I7L3</accession>
<reference evidence="3 5" key="2">
    <citation type="submission" date="2018-04" db="EMBL/GenBank/DDBJ databases">
        <title>Genomic Encyclopedia of Type Strains, Phase IV (KMG-IV): sequencing the most valuable type-strain genomes for metagenomic binning, comparative biology and taxonomic classification.</title>
        <authorList>
            <person name="Goeker M."/>
        </authorList>
    </citation>
    <scope>NUCLEOTIDE SEQUENCE [LARGE SCALE GENOMIC DNA]</scope>
    <source>
        <strain evidence="3 5">DSM 28688</strain>
    </source>
</reference>
<dbReference type="Pfam" id="PF03646">
    <property type="entry name" value="FlaG"/>
    <property type="match status" value="1"/>
</dbReference>